<dbReference type="OrthoDB" id="6329445at2759"/>
<dbReference type="GO" id="GO:0032222">
    <property type="term" value="P:regulation of synaptic transmission, cholinergic"/>
    <property type="evidence" value="ECO:0007669"/>
    <property type="project" value="InterPro"/>
</dbReference>
<evidence type="ECO:0000256" key="1">
    <source>
        <dbReference type="ARBA" id="ARBA00022729"/>
    </source>
</evidence>
<dbReference type="InterPro" id="IPR031424">
    <property type="entry name" value="QVR-like"/>
</dbReference>
<evidence type="ECO:0000313" key="5">
    <source>
        <dbReference type="Proteomes" id="UP000295192"/>
    </source>
</evidence>
<evidence type="ECO:0000256" key="3">
    <source>
        <dbReference type="SAM" id="SignalP"/>
    </source>
</evidence>
<evidence type="ECO:0000313" key="4">
    <source>
        <dbReference type="EMBL" id="TDG51525.1"/>
    </source>
</evidence>
<dbReference type="Proteomes" id="UP000295192">
    <property type="component" value="Unassembled WGS sequence"/>
</dbReference>
<dbReference type="AlphaFoldDB" id="A0A484BUH2"/>
<dbReference type="EMBL" id="LSRL02000008">
    <property type="protein sequence ID" value="TDG51525.1"/>
    <property type="molecule type" value="Genomic_DNA"/>
</dbReference>
<protein>
    <recommendedName>
        <fullName evidence="6">Protein quiver</fullName>
    </recommendedName>
</protein>
<organism evidence="4 5">
    <name type="scientific">Drosophila navojoa</name>
    <name type="common">Fruit fly</name>
    <dbReference type="NCBI Taxonomy" id="7232"/>
    <lineage>
        <taxon>Eukaryota</taxon>
        <taxon>Metazoa</taxon>
        <taxon>Ecdysozoa</taxon>
        <taxon>Arthropoda</taxon>
        <taxon>Hexapoda</taxon>
        <taxon>Insecta</taxon>
        <taxon>Pterygota</taxon>
        <taxon>Neoptera</taxon>
        <taxon>Endopterygota</taxon>
        <taxon>Diptera</taxon>
        <taxon>Brachycera</taxon>
        <taxon>Muscomorpha</taxon>
        <taxon>Ephydroidea</taxon>
        <taxon>Drosophilidae</taxon>
        <taxon>Drosophila</taxon>
    </lineage>
</organism>
<reference evidence="4 5" key="1">
    <citation type="journal article" date="2019" name="J. Hered.">
        <title>An Improved Genome Assembly for Drosophila navojoa, the Basal Species in the mojavensis Cluster.</title>
        <authorList>
            <person name="Vanderlinde T."/>
            <person name="Dupim E.G."/>
            <person name="Nazario-Yepiz N.O."/>
            <person name="Carvalho A.B."/>
        </authorList>
    </citation>
    <scope>NUCLEOTIDE SEQUENCE [LARGE SCALE GENOMIC DNA]</scope>
    <source>
        <strain evidence="4">Navoj_Jal97</strain>
        <tissue evidence="4">Whole organism</tissue>
    </source>
</reference>
<dbReference type="Pfam" id="PF17064">
    <property type="entry name" value="QVR"/>
    <property type="match status" value="1"/>
</dbReference>
<comment type="caution">
    <text evidence="4">The sequence shown here is derived from an EMBL/GenBank/DDBJ whole genome shotgun (WGS) entry which is preliminary data.</text>
</comment>
<keyword evidence="1 3" id="KW-0732">Signal</keyword>
<keyword evidence="5" id="KW-1185">Reference proteome</keyword>
<name>A0A484BUH2_DRONA</name>
<accession>A0A484BUH2</accession>
<gene>
    <name evidence="4" type="ORF">AWZ03_001985</name>
</gene>
<sequence length="232" mass="25082">MFTLISSFTVLAVLCSSCAADEILYCYECYESPGSDSWSNPLPVCSKLRKTPEFTTPCPNSTMCQKTMSTIYLQSGEKWAIEQRGCANQVQIETTLVGRQYEDTAVIGEPYEEGCTQFDSYNMLTSTIEHCFCRQNLCNSATYRDLGAPTLIISAAAATAAAATRRDSQCAGFGELALGVRVRNGTERLGLYLIGSDQIDLAERAGSSYDLCSAVTPLTPLCLVPASPTFSG</sequence>
<evidence type="ECO:0008006" key="6">
    <source>
        <dbReference type="Google" id="ProtNLM"/>
    </source>
</evidence>
<feature type="chain" id="PRO_5019780896" description="Protein quiver" evidence="3">
    <location>
        <begin position="21"/>
        <end position="232"/>
    </location>
</feature>
<dbReference type="GO" id="GO:0030431">
    <property type="term" value="P:sleep"/>
    <property type="evidence" value="ECO:0007669"/>
    <property type="project" value="InterPro"/>
</dbReference>
<feature type="signal peptide" evidence="3">
    <location>
        <begin position="1"/>
        <end position="20"/>
    </location>
</feature>
<proteinExistence type="predicted"/>
<evidence type="ECO:0000256" key="2">
    <source>
        <dbReference type="ARBA" id="ARBA00023180"/>
    </source>
</evidence>
<keyword evidence="2" id="KW-0325">Glycoprotein</keyword>